<accession>X1LUT5</accession>
<evidence type="ECO:0000313" key="2">
    <source>
        <dbReference type="EMBL" id="GAI06170.1"/>
    </source>
</evidence>
<dbReference type="GO" id="GO:0016763">
    <property type="term" value="F:pentosyltransferase activity"/>
    <property type="evidence" value="ECO:0007669"/>
    <property type="project" value="InterPro"/>
</dbReference>
<comment type="caution">
    <text evidence="2">The sequence shown here is derived from an EMBL/GenBank/DDBJ whole genome shotgun (WGS) entry which is preliminary data.</text>
</comment>
<protein>
    <recommendedName>
        <fullName evidence="1">Quinolinate phosphoribosyl transferase N-terminal domain-containing protein</fullName>
    </recommendedName>
</protein>
<sequence>MEEIVDRALAEDVGWGDVTTEALVPSDQQGIASIIAKEQGILAGIDVAKKVFHKVDPELKMDILLD</sequence>
<reference evidence="2" key="1">
    <citation type="journal article" date="2014" name="Front. Microbiol.">
        <title>High frequency of phylogenetically diverse reductive dehalogenase-homologous genes in deep subseafloor sedimentary metagenomes.</title>
        <authorList>
            <person name="Kawai M."/>
            <person name="Futagami T."/>
            <person name="Toyoda A."/>
            <person name="Takaki Y."/>
            <person name="Nishi S."/>
            <person name="Hori S."/>
            <person name="Arai W."/>
            <person name="Tsubouchi T."/>
            <person name="Morono Y."/>
            <person name="Uchiyama I."/>
            <person name="Ito T."/>
            <person name="Fujiyama A."/>
            <person name="Inagaki F."/>
            <person name="Takami H."/>
        </authorList>
    </citation>
    <scope>NUCLEOTIDE SEQUENCE</scope>
    <source>
        <strain evidence="2">Expedition CK06-06</strain>
    </source>
</reference>
<dbReference type="AlphaFoldDB" id="X1LUT5"/>
<dbReference type="Gene3D" id="3.90.1170.20">
    <property type="entry name" value="Quinolinate phosphoribosyl transferase, N-terminal domain"/>
    <property type="match status" value="1"/>
</dbReference>
<dbReference type="Pfam" id="PF02749">
    <property type="entry name" value="QRPTase_N"/>
    <property type="match status" value="1"/>
</dbReference>
<dbReference type="EMBL" id="BARV01003378">
    <property type="protein sequence ID" value="GAI06170.1"/>
    <property type="molecule type" value="Genomic_DNA"/>
</dbReference>
<gene>
    <name evidence="2" type="ORF">S06H3_08112</name>
</gene>
<organism evidence="2">
    <name type="scientific">marine sediment metagenome</name>
    <dbReference type="NCBI Taxonomy" id="412755"/>
    <lineage>
        <taxon>unclassified sequences</taxon>
        <taxon>metagenomes</taxon>
        <taxon>ecological metagenomes</taxon>
    </lineage>
</organism>
<name>X1LUT5_9ZZZZ</name>
<proteinExistence type="predicted"/>
<dbReference type="InterPro" id="IPR037128">
    <property type="entry name" value="Quinolinate_PRibosylTase_N_sf"/>
</dbReference>
<dbReference type="SUPFAM" id="SSF54675">
    <property type="entry name" value="Nicotinate/Quinolinate PRTase N-terminal domain-like"/>
    <property type="match status" value="1"/>
</dbReference>
<evidence type="ECO:0000259" key="1">
    <source>
        <dbReference type="Pfam" id="PF02749"/>
    </source>
</evidence>
<feature type="domain" description="Quinolinate phosphoribosyl transferase N-terminal" evidence="1">
    <location>
        <begin position="17"/>
        <end position="62"/>
    </location>
</feature>
<dbReference type="InterPro" id="IPR022412">
    <property type="entry name" value="Quinolinate_PRibosylTrfase_N"/>
</dbReference>